<dbReference type="PANTHER" id="PTHR13799:SF14">
    <property type="entry name" value="GTP CYCLOHYDROLASE 1 TYPE 2 HOMOLOG"/>
    <property type="match status" value="1"/>
</dbReference>
<protein>
    <recommendedName>
        <fullName evidence="2">GTP cyclohydrolase 1 type 2 homolog</fullName>
    </recommendedName>
</protein>
<evidence type="ECO:0000256" key="2">
    <source>
        <dbReference type="ARBA" id="ARBA00022112"/>
    </source>
</evidence>
<sequence>MQRDQLASYLHEFLRCAEYSDYAPNGMQVEGRETIKTICTAVTASHSAVLEAIKKGADALLVHHGYFWRGEEACITGIKKKRIGELIRHDLSLFAYHLPLDCHPELGNNVSLARMLAIESPKMHAVGKIPNLLWSGRFSKPMEPETLANHIQAKLKRAPLLISAGKKEIQNIAWCTGAAQDYIENAYALGVDAYISGEISERTYYQAKELGLHYFACGHHASERYGIINLGNHLNEAFGLKHQFIDSENPV</sequence>
<dbReference type="Gene3D" id="3.40.1390.30">
    <property type="entry name" value="NIF3 (NGG1p interacting factor 3)-like"/>
    <property type="match status" value="2"/>
</dbReference>
<keyword evidence="3 4" id="KW-0479">Metal-binding</keyword>
<dbReference type="FunFam" id="3.40.1390.30:FF:000002">
    <property type="entry name" value="Nif3-like dinuclear metal center protein"/>
    <property type="match status" value="1"/>
</dbReference>
<feature type="binding site" evidence="4">
    <location>
        <position position="223"/>
    </location>
    <ligand>
        <name>a divalent metal cation</name>
        <dbReference type="ChEBI" id="CHEBI:60240"/>
        <label>1</label>
    </ligand>
</feature>
<feature type="binding site" evidence="4">
    <location>
        <position position="219"/>
    </location>
    <ligand>
        <name>a divalent metal cation</name>
        <dbReference type="ChEBI" id="CHEBI:60240"/>
        <label>1</label>
    </ligand>
</feature>
<evidence type="ECO:0000256" key="1">
    <source>
        <dbReference type="ARBA" id="ARBA00006964"/>
    </source>
</evidence>
<feature type="binding site" evidence="4">
    <location>
        <position position="101"/>
    </location>
    <ligand>
        <name>a divalent metal cation</name>
        <dbReference type="ChEBI" id="CHEBI:60240"/>
        <label>1</label>
    </ligand>
</feature>
<evidence type="ECO:0000256" key="4">
    <source>
        <dbReference type="PIRSR" id="PIRSR602678-1"/>
    </source>
</evidence>
<dbReference type="STRING" id="45068.Llon_1598"/>
<dbReference type="InterPro" id="IPR002678">
    <property type="entry name" value="DUF34/NIF3"/>
</dbReference>
<dbReference type="SUPFAM" id="SSF102705">
    <property type="entry name" value="NIF3 (NGG1p interacting factor 3)-like"/>
    <property type="match status" value="1"/>
</dbReference>
<dbReference type="EMBL" id="LNYK01000019">
    <property type="protein sequence ID" value="KTD20712.1"/>
    <property type="molecule type" value="Genomic_DNA"/>
</dbReference>
<dbReference type="InterPro" id="IPR036069">
    <property type="entry name" value="DUF34/NIF3_sf"/>
</dbReference>
<comment type="similarity">
    <text evidence="1">Belongs to the GTP cyclohydrolase I type 2/NIF3 family.</text>
</comment>
<feature type="binding site" evidence="4">
    <location>
        <position position="64"/>
    </location>
    <ligand>
        <name>a divalent metal cation</name>
        <dbReference type="ChEBI" id="CHEBI:60240"/>
        <label>2</label>
    </ligand>
</feature>
<accession>A0A0W0VKU8</accession>
<dbReference type="PANTHER" id="PTHR13799">
    <property type="entry name" value="NGG1 INTERACTING FACTOR 3"/>
    <property type="match status" value="1"/>
</dbReference>
<dbReference type="PATRIC" id="fig|45068.5.peg.1734"/>
<feature type="binding site" evidence="4">
    <location>
        <position position="63"/>
    </location>
    <ligand>
        <name>a divalent metal cation</name>
        <dbReference type="ChEBI" id="CHEBI:60240"/>
        <label>1</label>
    </ligand>
</feature>
<evidence type="ECO:0000256" key="3">
    <source>
        <dbReference type="ARBA" id="ARBA00022723"/>
    </source>
</evidence>
<comment type="caution">
    <text evidence="5">The sequence shown here is derived from an EMBL/GenBank/DDBJ whole genome shotgun (WGS) entry which is preliminary data.</text>
</comment>
<dbReference type="GO" id="GO:0005737">
    <property type="term" value="C:cytoplasm"/>
    <property type="evidence" value="ECO:0007669"/>
    <property type="project" value="TreeGrafter"/>
</dbReference>
<reference evidence="5 6" key="1">
    <citation type="submission" date="2015-11" db="EMBL/GenBank/DDBJ databases">
        <title>Genomic analysis of 38 Legionella species identifies large and diverse effector repertoires.</title>
        <authorList>
            <person name="Burstein D."/>
            <person name="Amaro F."/>
            <person name="Zusman T."/>
            <person name="Lifshitz Z."/>
            <person name="Cohen O."/>
            <person name="Gilbert J.A."/>
            <person name="Pupko T."/>
            <person name="Shuman H.A."/>
            <person name="Segal G."/>
        </authorList>
    </citation>
    <scope>NUCLEOTIDE SEQUENCE [LARGE SCALE GENOMIC DNA]</scope>
    <source>
        <strain evidence="5 6">ATCC 49505</strain>
    </source>
</reference>
<name>A0A0W0VKU8_9GAMM</name>
<organism evidence="5 6">
    <name type="scientific">Legionella londiniensis</name>
    <dbReference type="NCBI Taxonomy" id="45068"/>
    <lineage>
        <taxon>Bacteria</taxon>
        <taxon>Pseudomonadati</taxon>
        <taxon>Pseudomonadota</taxon>
        <taxon>Gammaproteobacteria</taxon>
        <taxon>Legionellales</taxon>
        <taxon>Legionellaceae</taxon>
        <taxon>Legionella</taxon>
    </lineage>
</organism>
<dbReference type="GO" id="GO:0046872">
    <property type="term" value="F:metal ion binding"/>
    <property type="evidence" value="ECO:0007669"/>
    <property type="project" value="UniProtKB-KW"/>
</dbReference>
<keyword evidence="6" id="KW-1185">Reference proteome</keyword>
<evidence type="ECO:0000313" key="6">
    <source>
        <dbReference type="Proteomes" id="UP000054997"/>
    </source>
</evidence>
<gene>
    <name evidence="5" type="ORF">Llon_1598</name>
</gene>
<proteinExistence type="inferred from homology"/>
<dbReference type="Pfam" id="PF01784">
    <property type="entry name" value="DUF34_NIF3"/>
    <property type="match status" value="1"/>
</dbReference>
<dbReference type="AlphaFoldDB" id="A0A0W0VKU8"/>
<evidence type="ECO:0000313" key="5">
    <source>
        <dbReference type="EMBL" id="KTD20712.1"/>
    </source>
</evidence>
<dbReference type="Proteomes" id="UP000054997">
    <property type="component" value="Unassembled WGS sequence"/>
</dbReference>
<dbReference type="NCBIfam" id="TIGR00486">
    <property type="entry name" value="YbgI_SA1388"/>
    <property type="match status" value="1"/>
</dbReference>